<proteinExistence type="predicted"/>
<gene>
    <name evidence="3" type="ORF">Vbra_15697</name>
</gene>
<feature type="compositionally biased region" description="Basic residues" evidence="1">
    <location>
        <begin position="143"/>
        <end position="156"/>
    </location>
</feature>
<dbReference type="AlphaFoldDB" id="A0A0G4FMU4"/>
<feature type="compositionally biased region" description="Low complexity" evidence="1">
    <location>
        <begin position="125"/>
        <end position="142"/>
    </location>
</feature>
<dbReference type="VEuPathDB" id="CryptoDB:Vbra_15697"/>
<dbReference type="InParanoid" id="A0A0G4FMU4"/>
<reference evidence="3 4" key="1">
    <citation type="submission" date="2014-11" db="EMBL/GenBank/DDBJ databases">
        <authorList>
            <person name="Zhu J."/>
            <person name="Qi W."/>
            <person name="Song R."/>
        </authorList>
    </citation>
    <scope>NUCLEOTIDE SEQUENCE [LARGE SCALE GENOMIC DNA]</scope>
</reference>
<feature type="compositionally biased region" description="Acidic residues" evidence="1">
    <location>
        <begin position="384"/>
        <end position="399"/>
    </location>
</feature>
<feature type="transmembrane region" description="Helical" evidence="2">
    <location>
        <begin position="6"/>
        <end position="27"/>
    </location>
</feature>
<sequence>MPFVETIFAVGAAFATKTAVTAGGAMAVTAAPGLGLMCFEMATLFVAGVVAILWPEEETIAASELAIVGRSSLSSTQPPRQPHQGGRCAQHGHLPSIRELLESAGVLLPGVDIAVYILYRERTSSTQPRMSPTSSSPSILSRRASRRTRTARRRRSASSWKGDTEDEGGASDGYSPLLPHIHNAPASDARTQEAADTSEEASLAILSTFRPSVRCLVHHSPKYFAILEGHSAAGRVILKCAVPEGLGKLTKGQLQDNNTTLQKEAKAILELTARRSTLASPVVASGTIPADREWLWPKGTRAGSAEKAPGRFPVRMVCRSEKKVVGVRGFFYMSKYISFLPPAAVEQLRPAVEEELRQRVKKPPPAAYTGGRAAVAKLRRELLPDDDDESDEEEEEDDDAPHYRQLAVSVLRSLAEVFACHLVHGDTSPENVLVEWRMRGTGEGGGEGELGPRWIDLELSQPITDTDVSPLDPTRTAVNDVPVPPINPPHNDPAANLRSVECLRRAAKRELAAATTTSPGEPIPTSSGSSSDSSNGSSSDSSGPMTAHATARCRSSAMRVAFKKRFEAPLEKETNLVRKLFDLPAESTKVVLDHAGGDKPIDDAIAVMMKAVDESRVTEALRILMHLAANISKHPDESRTVVKAQKRHARLLQSVDRALLDVHELMDQVGGH</sequence>
<accession>A0A0G4FMU4</accession>
<feature type="region of interest" description="Disordered" evidence="1">
    <location>
        <begin position="72"/>
        <end position="91"/>
    </location>
</feature>
<feature type="region of interest" description="Disordered" evidence="1">
    <location>
        <begin position="510"/>
        <end position="553"/>
    </location>
</feature>
<keyword evidence="4" id="KW-1185">Reference proteome</keyword>
<evidence type="ECO:0000313" key="4">
    <source>
        <dbReference type="Proteomes" id="UP000041254"/>
    </source>
</evidence>
<evidence type="ECO:0000313" key="3">
    <source>
        <dbReference type="EMBL" id="CEM14904.1"/>
    </source>
</evidence>
<evidence type="ECO:0000256" key="1">
    <source>
        <dbReference type="SAM" id="MobiDB-lite"/>
    </source>
</evidence>
<feature type="compositionally biased region" description="Low complexity" evidence="1">
    <location>
        <begin position="512"/>
        <end position="544"/>
    </location>
</feature>
<dbReference type="EMBL" id="CDMY01000460">
    <property type="protein sequence ID" value="CEM14904.1"/>
    <property type="molecule type" value="Genomic_DNA"/>
</dbReference>
<protein>
    <submittedName>
        <fullName evidence="3">Uncharacterized protein</fullName>
    </submittedName>
</protein>
<dbReference type="Proteomes" id="UP000041254">
    <property type="component" value="Unassembled WGS sequence"/>
</dbReference>
<feature type="region of interest" description="Disordered" evidence="1">
    <location>
        <begin position="382"/>
        <end position="402"/>
    </location>
</feature>
<keyword evidence="2" id="KW-0812">Transmembrane</keyword>
<feature type="region of interest" description="Disordered" evidence="1">
    <location>
        <begin position="125"/>
        <end position="196"/>
    </location>
</feature>
<keyword evidence="2" id="KW-0472">Membrane</keyword>
<keyword evidence="2" id="KW-1133">Transmembrane helix</keyword>
<name>A0A0G4FMU4_VITBC</name>
<organism evidence="3 4">
    <name type="scientific">Vitrella brassicaformis (strain CCMP3155)</name>
    <dbReference type="NCBI Taxonomy" id="1169540"/>
    <lineage>
        <taxon>Eukaryota</taxon>
        <taxon>Sar</taxon>
        <taxon>Alveolata</taxon>
        <taxon>Colpodellida</taxon>
        <taxon>Vitrellaceae</taxon>
        <taxon>Vitrella</taxon>
    </lineage>
</organism>
<evidence type="ECO:0000256" key="2">
    <source>
        <dbReference type="SAM" id="Phobius"/>
    </source>
</evidence>